<accession>A0A1Y2MFP0</accession>
<evidence type="ECO:0000313" key="3">
    <source>
        <dbReference type="Proteomes" id="UP000193240"/>
    </source>
</evidence>
<dbReference type="STRING" id="105696.A0A1Y2MFP0"/>
<organism evidence="2 3">
    <name type="scientific">Epicoccum nigrum</name>
    <name type="common">Soil fungus</name>
    <name type="synonym">Epicoccum purpurascens</name>
    <dbReference type="NCBI Taxonomy" id="105696"/>
    <lineage>
        <taxon>Eukaryota</taxon>
        <taxon>Fungi</taxon>
        <taxon>Dikarya</taxon>
        <taxon>Ascomycota</taxon>
        <taxon>Pezizomycotina</taxon>
        <taxon>Dothideomycetes</taxon>
        <taxon>Pleosporomycetidae</taxon>
        <taxon>Pleosporales</taxon>
        <taxon>Pleosporineae</taxon>
        <taxon>Didymellaceae</taxon>
        <taxon>Epicoccum</taxon>
    </lineage>
</organism>
<evidence type="ECO:0000313" key="2">
    <source>
        <dbReference type="EMBL" id="OSS54599.1"/>
    </source>
</evidence>
<feature type="region of interest" description="Disordered" evidence="1">
    <location>
        <begin position="161"/>
        <end position="194"/>
    </location>
</feature>
<dbReference type="EMBL" id="KZ107838">
    <property type="protein sequence ID" value="OSS54599.1"/>
    <property type="molecule type" value="Genomic_DNA"/>
</dbReference>
<protein>
    <submittedName>
        <fullName evidence="2">Uncharacterized protein</fullName>
    </submittedName>
</protein>
<feature type="compositionally biased region" description="Basic and acidic residues" evidence="1">
    <location>
        <begin position="251"/>
        <end position="261"/>
    </location>
</feature>
<feature type="region of interest" description="Disordered" evidence="1">
    <location>
        <begin position="229"/>
        <end position="293"/>
    </location>
</feature>
<feature type="region of interest" description="Disordered" evidence="1">
    <location>
        <begin position="304"/>
        <end position="323"/>
    </location>
</feature>
<keyword evidence="3" id="KW-1185">Reference proteome</keyword>
<dbReference type="InParanoid" id="A0A1Y2MFP0"/>
<reference evidence="2 3" key="1">
    <citation type="journal article" date="2017" name="Genome Announc.">
        <title>Genome sequence of the saprophytic ascomycete Epicoccum nigrum ICMP 19927 strain isolated from New Zealand.</title>
        <authorList>
            <person name="Fokin M."/>
            <person name="Fleetwood D."/>
            <person name="Weir B.S."/>
            <person name="Villas-Boas S.G."/>
        </authorList>
    </citation>
    <scope>NUCLEOTIDE SEQUENCE [LARGE SCALE GENOMIC DNA]</scope>
    <source>
        <strain evidence="2 3">ICMP 19927</strain>
    </source>
</reference>
<proteinExistence type="predicted"/>
<gene>
    <name evidence="2" type="ORF">B5807_01330</name>
</gene>
<feature type="compositionally biased region" description="Basic residues" evidence="1">
    <location>
        <begin position="18"/>
        <end position="27"/>
    </location>
</feature>
<name>A0A1Y2MFP0_EPING</name>
<dbReference type="AlphaFoldDB" id="A0A1Y2MFP0"/>
<dbReference type="Proteomes" id="UP000193240">
    <property type="component" value="Unassembled WGS sequence"/>
</dbReference>
<sequence length="409" mass="44854">MGNGRRRDMLMVVTSHGSKPHTRRRHRDSSARNCASAGPSKYHELHVRVVEAIDLTGGDEIPLPPVPAHFIDTASKRKRDECRVHPSSERFFKPTNGFPRGCSGVVVGSFHGIDDFITEQGATAPNSAPLPQVLYSTSAHDREQKRRRTIVASDNAAAVSQLSGDQRPLTASCGRRSASCTSPESWAQVPARKRGSQEWSYLTERNAMAAESMCTAKTRRFTHAVLDSEDEDDALSDSLDPLPEPPAGKSGCDETPSRDATKSPTRIQPPTRSPRKLAGSQCPRESKQRFTPVQEAANSLCNERLSPRKPKHTSLAQPALSPSALSKEQRASIHKAVASFLEADANQHLHSITVEWEKAKTVFVEQMGVDGPNPCLNEHLGHLRAKKAAAERLAMLREQYSKAATKRDV</sequence>
<evidence type="ECO:0000256" key="1">
    <source>
        <dbReference type="SAM" id="MobiDB-lite"/>
    </source>
</evidence>
<feature type="region of interest" description="Disordered" evidence="1">
    <location>
        <begin position="1"/>
        <end position="37"/>
    </location>
</feature>